<organism evidence="1 2">
    <name type="scientific">Micromonospora haikouensis</name>
    <dbReference type="NCBI Taxonomy" id="686309"/>
    <lineage>
        <taxon>Bacteria</taxon>
        <taxon>Bacillati</taxon>
        <taxon>Actinomycetota</taxon>
        <taxon>Actinomycetes</taxon>
        <taxon>Micromonosporales</taxon>
        <taxon>Micromonosporaceae</taxon>
        <taxon>Micromonospora</taxon>
    </lineage>
</organism>
<dbReference type="InterPro" id="IPR025534">
    <property type="entry name" value="DUF4420"/>
</dbReference>
<comment type="caution">
    <text evidence="1">The sequence shown here is derived from an EMBL/GenBank/DDBJ whole genome shotgun (WGS) entry which is preliminary data.</text>
</comment>
<evidence type="ECO:0000313" key="1">
    <source>
        <dbReference type="EMBL" id="KIR65352.1"/>
    </source>
</evidence>
<evidence type="ECO:0008006" key="3">
    <source>
        <dbReference type="Google" id="ProtNLM"/>
    </source>
</evidence>
<dbReference type="PATRIC" id="fig|47853.6.peg.1685"/>
<protein>
    <recommendedName>
        <fullName evidence="3">PD-(D/E)XK family member</fullName>
    </recommendedName>
</protein>
<accession>A0A0D0V2Y8</accession>
<dbReference type="EMBL" id="JXSX01000001">
    <property type="protein sequence ID" value="KIR65352.1"/>
    <property type="molecule type" value="Genomic_DNA"/>
</dbReference>
<dbReference type="Pfam" id="PF14390">
    <property type="entry name" value="DUF4420"/>
    <property type="match status" value="1"/>
</dbReference>
<gene>
    <name evidence="1" type="ORF">TK50_07910</name>
</gene>
<dbReference type="Proteomes" id="UP000032254">
    <property type="component" value="Unassembled WGS sequence"/>
</dbReference>
<dbReference type="OrthoDB" id="4854145at2"/>
<evidence type="ECO:0000313" key="2">
    <source>
        <dbReference type="Proteomes" id="UP000032254"/>
    </source>
</evidence>
<reference evidence="1 2" key="1">
    <citation type="submission" date="2015-01" db="EMBL/GenBank/DDBJ databases">
        <title>Sequencing and annotation of Micromonospora carbonacea strain JXNU-1 genome.</title>
        <authorList>
            <person name="Long Z."/>
            <person name="Huang Y."/>
            <person name="Jiang Y."/>
        </authorList>
    </citation>
    <scope>NUCLEOTIDE SEQUENCE [LARGE SCALE GENOMIC DNA]</scope>
    <source>
        <strain evidence="1 2">JXNU-1</strain>
    </source>
</reference>
<sequence length="335" mass="37065">MRVSEEDWAPLEAEHHPYGIIARRLFPRSRHDIFLAVQQPTGRRVLLVRVPASAGQPVARRYPSLPSTRGLAIEFATAPDGSTELQVILTADEQREVFNPLIADVATTAYTAEGPAEALTAAIERFEHWRRLLQSIRDTGLSEEARQGVFGELVVLRDHLCPVLPFGEAVSAWRGPMGANQDFELTTCAIEVKTGTGRSPRSIAIASERQLDETGTDLLLLAHLSLDERRGGSGESLNAVVDSLRETSPSMAARAKIDDLLIRAGYLSEHRHLYDEVRYTVRSTEFWHVTEEFPRITEADLRPGVGGCRYRISTVGLDHYGVSAERFASIVKGEA</sequence>
<proteinExistence type="predicted"/>
<keyword evidence="2" id="KW-1185">Reference proteome</keyword>
<dbReference type="GeneID" id="301304064"/>
<name>A0A0D0V2Y8_9ACTN</name>
<dbReference type="RefSeq" id="WP_043962128.1">
    <property type="nucleotide sequence ID" value="NZ_JXSX01000001.1"/>
</dbReference>
<dbReference type="AlphaFoldDB" id="A0A0D0V2Y8"/>